<dbReference type="InterPro" id="IPR015943">
    <property type="entry name" value="WD40/YVTN_repeat-like_dom_sf"/>
</dbReference>
<organism evidence="2 3">
    <name type="scientific">Truncatella angustata</name>
    <dbReference type="NCBI Taxonomy" id="152316"/>
    <lineage>
        <taxon>Eukaryota</taxon>
        <taxon>Fungi</taxon>
        <taxon>Dikarya</taxon>
        <taxon>Ascomycota</taxon>
        <taxon>Pezizomycotina</taxon>
        <taxon>Sordariomycetes</taxon>
        <taxon>Xylariomycetidae</taxon>
        <taxon>Amphisphaeriales</taxon>
        <taxon>Sporocadaceae</taxon>
        <taxon>Truncatella</taxon>
    </lineage>
</organism>
<keyword evidence="1" id="KW-0732">Signal</keyword>
<proteinExistence type="predicted"/>
<reference evidence="2" key="1">
    <citation type="journal article" date="2021" name="Nat. Commun.">
        <title>Genetic determinants of endophytism in the Arabidopsis root mycobiome.</title>
        <authorList>
            <person name="Mesny F."/>
            <person name="Miyauchi S."/>
            <person name="Thiergart T."/>
            <person name="Pickel B."/>
            <person name="Atanasova L."/>
            <person name="Karlsson M."/>
            <person name="Huettel B."/>
            <person name="Barry K.W."/>
            <person name="Haridas S."/>
            <person name="Chen C."/>
            <person name="Bauer D."/>
            <person name="Andreopoulos W."/>
            <person name="Pangilinan J."/>
            <person name="LaButti K."/>
            <person name="Riley R."/>
            <person name="Lipzen A."/>
            <person name="Clum A."/>
            <person name="Drula E."/>
            <person name="Henrissat B."/>
            <person name="Kohler A."/>
            <person name="Grigoriev I.V."/>
            <person name="Martin F.M."/>
            <person name="Hacquard S."/>
        </authorList>
    </citation>
    <scope>NUCLEOTIDE SEQUENCE</scope>
    <source>
        <strain evidence="2">MPI-SDFR-AT-0073</strain>
    </source>
</reference>
<dbReference type="PANTHER" id="PTHR47197:SF3">
    <property type="entry name" value="DIHYDRO-HEME D1 DEHYDROGENASE"/>
    <property type="match status" value="1"/>
</dbReference>
<dbReference type="RefSeq" id="XP_045961800.1">
    <property type="nucleotide sequence ID" value="XM_046102107.1"/>
</dbReference>
<dbReference type="GeneID" id="70130999"/>
<evidence type="ECO:0000313" key="2">
    <source>
        <dbReference type="EMBL" id="KAH6657566.1"/>
    </source>
</evidence>
<accession>A0A9P8USM3</accession>
<dbReference type="InterPro" id="IPR051200">
    <property type="entry name" value="Host-pathogen_enzymatic-act"/>
</dbReference>
<evidence type="ECO:0000256" key="1">
    <source>
        <dbReference type="SAM" id="SignalP"/>
    </source>
</evidence>
<dbReference type="OrthoDB" id="5340947at2759"/>
<dbReference type="Proteomes" id="UP000758603">
    <property type="component" value="Unassembled WGS sequence"/>
</dbReference>
<name>A0A9P8USM3_9PEZI</name>
<feature type="chain" id="PRO_5040145295" evidence="1">
    <location>
        <begin position="30"/>
        <end position="427"/>
    </location>
</feature>
<gene>
    <name evidence="2" type="ORF">BKA67DRAFT_555647</name>
</gene>
<dbReference type="SUPFAM" id="SSF75011">
    <property type="entry name" value="3-carboxy-cis,cis-mucoante lactonizing enzyme"/>
    <property type="match status" value="1"/>
</dbReference>
<evidence type="ECO:0000313" key="3">
    <source>
        <dbReference type="Proteomes" id="UP000758603"/>
    </source>
</evidence>
<dbReference type="EMBL" id="JAGPXC010000002">
    <property type="protein sequence ID" value="KAH6657566.1"/>
    <property type="molecule type" value="Genomic_DNA"/>
</dbReference>
<sequence>MCNMTGSMVSRCMVVLALVAMSFRMAVVAFPVRTCATVAPVQSTLDVATSALTVDHHPFGIAYYTNDIAFVIIRRSVAVLNVSEFTPVLKHQIIPSPDVLAHLGLSDSDPDEDTYIFHGLVLSPDRKNVYAAGGHGALILDTERAVAGRNDSVVGVLANNGVAGNYSAMAAITPDSRYVFLTQEFGSPVNGKRGDLEVWEVNTDTNAVVTGVYKGYITLGYATVDMAFSSDNTKLYVTSEATGIDDVDGLRGSISVLDVETLKTNPSGALLWTVDAGCHPVRIKLGSDGKRVWINTREANTLLVFDADKLNSNETAGEALITDVVVGTSPVSLAIVGDYVLTADSNRWGYSNTSTGLTVVDTLSVQKGIVANFPQIRTGQFPREFGLSPDGNTLLVSEFDGYAVRAVNVSSLKETSKLRRGIVRHEL</sequence>
<feature type="signal peptide" evidence="1">
    <location>
        <begin position="1"/>
        <end position="29"/>
    </location>
</feature>
<dbReference type="Gene3D" id="2.130.10.10">
    <property type="entry name" value="YVTN repeat-like/Quinoprotein amine dehydrogenase"/>
    <property type="match status" value="2"/>
</dbReference>
<comment type="caution">
    <text evidence="2">The sequence shown here is derived from an EMBL/GenBank/DDBJ whole genome shotgun (WGS) entry which is preliminary data.</text>
</comment>
<dbReference type="PANTHER" id="PTHR47197">
    <property type="entry name" value="PROTEIN NIRF"/>
    <property type="match status" value="1"/>
</dbReference>
<dbReference type="AlphaFoldDB" id="A0A9P8USM3"/>
<protein>
    <submittedName>
        <fullName evidence="2">Uncharacterized protein</fullName>
    </submittedName>
</protein>
<keyword evidence="3" id="KW-1185">Reference proteome</keyword>